<dbReference type="OrthoDB" id="5084290at2"/>
<dbReference type="CDD" id="cd00118">
    <property type="entry name" value="LysM"/>
    <property type="match status" value="1"/>
</dbReference>
<proteinExistence type="predicted"/>
<feature type="transmembrane region" description="Helical" evidence="1">
    <location>
        <begin position="37"/>
        <end position="56"/>
    </location>
</feature>
<comment type="caution">
    <text evidence="3">The sequence shown here is derived from an EMBL/GenBank/DDBJ whole genome shotgun (WGS) entry which is preliminary data.</text>
</comment>
<evidence type="ECO:0000256" key="1">
    <source>
        <dbReference type="SAM" id="Phobius"/>
    </source>
</evidence>
<dbReference type="SMART" id="SM00257">
    <property type="entry name" value="LysM"/>
    <property type="match status" value="1"/>
</dbReference>
<evidence type="ECO:0000313" key="4">
    <source>
        <dbReference type="Proteomes" id="UP000321571"/>
    </source>
</evidence>
<accession>A0A5C8NNB7</accession>
<feature type="domain" description="LysM" evidence="2">
    <location>
        <begin position="73"/>
        <end position="123"/>
    </location>
</feature>
<name>A0A5C8NNB7_9ACTN</name>
<dbReference type="Gene3D" id="3.10.350.10">
    <property type="entry name" value="LysM domain"/>
    <property type="match status" value="1"/>
</dbReference>
<evidence type="ECO:0000259" key="2">
    <source>
        <dbReference type="PROSITE" id="PS51782"/>
    </source>
</evidence>
<dbReference type="Proteomes" id="UP000321571">
    <property type="component" value="Unassembled WGS sequence"/>
</dbReference>
<dbReference type="Pfam" id="PF01476">
    <property type="entry name" value="LysM"/>
    <property type="match status" value="1"/>
</dbReference>
<dbReference type="EMBL" id="VDUX01000001">
    <property type="protein sequence ID" value="TXL63249.1"/>
    <property type="molecule type" value="Genomic_DNA"/>
</dbReference>
<reference evidence="3 4" key="1">
    <citation type="submission" date="2019-06" db="EMBL/GenBank/DDBJ databases">
        <title>Aeromicrobium sp. nov., isolated from a maize field.</title>
        <authorList>
            <person name="Lin S.-Y."/>
            <person name="Tsai C.-F."/>
            <person name="Young C.-C."/>
        </authorList>
    </citation>
    <scope>NUCLEOTIDE SEQUENCE [LARGE SCALE GENOMIC DNA]</scope>
    <source>
        <strain evidence="3 4">CC-CFT486</strain>
    </source>
</reference>
<organism evidence="3 4">
    <name type="scientific">Aeromicrobium terrae</name>
    <dbReference type="NCBI Taxonomy" id="2498846"/>
    <lineage>
        <taxon>Bacteria</taxon>
        <taxon>Bacillati</taxon>
        <taxon>Actinomycetota</taxon>
        <taxon>Actinomycetes</taxon>
        <taxon>Propionibacteriales</taxon>
        <taxon>Nocardioidaceae</taxon>
        <taxon>Aeromicrobium</taxon>
    </lineage>
</organism>
<keyword evidence="1" id="KW-1133">Transmembrane helix</keyword>
<dbReference type="InterPro" id="IPR018392">
    <property type="entry name" value="LysM"/>
</dbReference>
<dbReference type="PROSITE" id="PS51782">
    <property type="entry name" value="LYSM"/>
    <property type="match status" value="1"/>
</dbReference>
<evidence type="ECO:0000313" key="3">
    <source>
        <dbReference type="EMBL" id="TXL63249.1"/>
    </source>
</evidence>
<keyword evidence="4" id="KW-1185">Reference proteome</keyword>
<dbReference type="InterPro" id="IPR036779">
    <property type="entry name" value="LysM_dom_sf"/>
</dbReference>
<keyword evidence="1" id="KW-0812">Transmembrane</keyword>
<dbReference type="SUPFAM" id="SSF54106">
    <property type="entry name" value="LysM domain"/>
    <property type="match status" value="1"/>
</dbReference>
<dbReference type="RefSeq" id="WP_147683686.1">
    <property type="nucleotide sequence ID" value="NZ_VDUX01000001.1"/>
</dbReference>
<sequence length="128" mass="13632">MSSITIHELAGTPRRVRHLHAVPAPARQAALRLTRRGRIVVLAAALVLLALLWVVLGSSTAATYDTGAPVDTRTVTVAPGHTLWQIASEANPNGDIRQTVDDIMRLNSLPSAGALQMGTEIAVPVYDH</sequence>
<dbReference type="AlphaFoldDB" id="A0A5C8NNB7"/>
<gene>
    <name evidence="3" type="ORF">FHP06_03210</name>
</gene>
<keyword evidence="1" id="KW-0472">Membrane</keyword>
<protein>
    <submittedName>
        <fullName evidence="3">LysM peptidoglycan-binding domain-containing protein</fullName>
    </submittedName>
</protein>